<comment type="function">
    <text evidence="1">Catalyzes the specific phosphorylation of the 3-hydroxyl group of shikimic acid using ATP as a cosubstrate.</text>
</comment>
<dbReference type="InterPro" id="IPR000623">
    <property type="entry name" value="Shikimate_kinase/TSH1"/>
</dbReference>
<dbReference type="InterPro" id="IPR027417">
    <property type="entry name" value="P-loop_NTPase"/>
</dbReference>
<accession>A0A1N6NXV0</accession>
<evidence type="ECO:0000313" key="3">
    <source>
        <dbReference type="Proteomes" id="UP000186400"/>
    </source>
</evidence>
<sequence length="198" mass="21818">MSSPGYLTLTGLKHTGKSSIARGLCQAMPGTACLDTDLVMLEQASQEGLVDIPSSDNAPENNPPGSTVLLRQLYRNLGKKSFTERESLALRHILEEPRQGKAIISTGGGVCDNPEAMELLEQCRPILYLWTDPEVLFERISAGGIPPFLDPQDPRGSFLRLADRRDRLYRQKADHVVDLSDLTVDEAVKAIEKLGYLK</sequence>
<dbReference type="GO" id="GO:0004765">
    <property type="term" value="F:shikimate kinase activity"/>
    <property type="evidence" value="ECO:0007669"/>
    <property type="project" value="UniProtKB-UniRule"/>
</dbReference>
<keyword evidence="1" id="KW-0808">Transferase</keyword>
<dbReference type="STRING" id="159291.SAMN05920897_10229"/>
<keyword evidence="1" id="KW-0479">Metal-binding</keyword>
<dbReference type="UniPathway" id="UPA00053">
    <property type="reaction ID" value="UER00088"/>
</dbReference>
<dbReference type="Gene3D" id="3.40.50.300">
    <property type="entry name" value="P-loop containing nucleotide triphosphate hydrolases"/>
    <property type="match status" value="1"/>
</dbReference>
<protein>
    <recommendedName>
        <fullName evidence="1">Shikimate kinase</fullName>
        <shortName evidence="1">SK</shortName>
        <ecNumber evidence="1">2.7.1.71</ecNumber>
    </recommendedName>
</protein>
<evidence type="ECO:0000256" key="1">
    <source>
        <dbReference type="HAMAP-Rule" id="MF_00109"/>
    </source>
</evidence>
<dbReference type="Pfam" id="PF01202">
    <property type="entry name" value="SKI"/>
    <property type="match status" value="1"/>
</dbReference>
<organism evidence="2 3">
    <name type="scientific">Alkalispirochaeta americana</name>
    <dbReference type="NCBI Taxonomy" id="159291"/>
    <lineage>
        <taxon>Bacteria</taxon>
        <taxon>Pseudomonadati</taxon>
        <taxon>Spirochaetota</taxon>
        <taxon>Spirochaetia</taxon>
        <taxon>Spirochaetales</taxon>
        <taxon>Spirochaetaceae</taxon>
        <taxon>Alkalispirochaeta</taxon>
    </lineage>
</organism>
<keyword evidence="1" id="KW-0547">Nucleotide-binding</keyword>
<dbReference type="GO" id="GO:0000287">
    <property type="term" value="F:magnesium ion binding"/>
    <property type="evidence" value="ECO:0007669"/>
    <property type="project" value="UniProtKB-UniRule"/>
</dbReference>
<comment type="catalytic activity">
    <reaction evidence="1">
        <text>shikimate + ATP = 3-phosphoshikimate + ADP + H(+)</text>
        <dbReference type="Rhea" id="RHEA:13121"/>
        <dbReference type="ChEBI" id="CHEBI:15378"/>
        <dbReference type="ChEBI" id="CHEBI:30616"/>
        <dbReference type="ChEBI" id="CHEBI:36208"/>
        <dbReference type="ChEBI" id="CHEBI:145989"/>
        <dbReference type="ChEBI" id="CHEBI:456216"/>
        <dbReference type="EC" id="2.7.1.71"/>
    </reaction>
</comment>
<keyword evidence="1" id="KW-0963">Cytoplasm</keyword>
<feature type="binding site" evidence="1">
    <location>
        <position position="37"/>
    </location>
    <ligand>
        <name>substrate</name>
    </ligand>
</feature>
<comment type="caution">
    <text evidence="1">Lacks conserved residue(s) required for the propagation of feature annotation.</text>
</comment>
<dbReference type="RefSeq" id="WP_083943641.1">
    <property type="nucleotide sequence ID" value="NZ_FTMS01000002.1"/>
</dbReference>
<keyword evidence="1" id="KW-0067">ATP-binding</keyword>
<comment type="cofactor">
    <cofactor evidence="1">
        <name>Mg(2+)</name>
        <dbReference type="ChEBI" id="CHEBI:18420"/>
    </cofactor>
    <text evidence="1">Binds 1 Mg(2+) ion per subunit.</text>
</comment>
<proteinExistence type="inferred from homology"/>
<dbReference type="InterPro" id="IPR031322">
    <property type="entry name" value="Shikimate/glucono_kinase"/>
</dbReference>
<feature type="binding site" evidence="1">
    <location>
        <position position="18"/>
    </location>
    <ligand>
        <name>Mg(2+)</name>
        <dbReference type="ChEBI" id="CHEBI:18420"/>
    </ligand>
</feature>
<dbReference type="GO" id="GO:0009073">
    <property type="term" value="P:aromatic amino acid family biosynthetic process"/>
    <property type="evidence" value="ECO:0007669"/>
    <property type="project" value="UniProtKB-KW"/>
</dbReference>
<dbReference type="GO" id="GO:0005737">
    <property type="term" value="C:cytoplasm"/>
    <property type="evidence" value="ECO:0007669"/>
    <property type="project" value="UniProtKB-SubCell"/>
</dbReference>
<reference evidence="2 3" key="1">
    <citation type="submission" date="2017-01" db="EMBL/GenBank/DDBJ databases">
        <authorList>
            <person name="Mah S.A."/>
            <person name="Swanson W.J."/>
            <person name="Moy G.W."/>
            <person name="Vacquier V.D."/>
        </authorList>
    </citation>
    <scope>NUCLEOTIDE SEQUENCE [LARGE SCALE GENOMIC DNA]</scope>
    <source>
        <strain evidence="2 3">ASpG1</strain>
    </source>
</reference>
<dbReference type="SUPFAM" id="SSF52540">
    <property type="entry name" value="P-loop containing nucleoside triphosphate hydrolases"/>
    <property type="match status" value="1"/>
</dbReference>
<dbReference type="OrthoDB" id="359948at2"/>
<dbReference type="HAMAP" id="MF_00109">
    <property type="entry name" value="Shikimate_kinase"/>
    <property type="match status" value="1"/>
</dbReference>
<dbReference type="EMBL" id="FTMS01000002">
    <property type="protein sequence ID" value="SIP96934.1"/>
    <property type="molecule type" value="Genomic_DNA"/>
</dbReference>
<feature type="binding site" evidence="1">
    <location>
        <begin position="14"/>
        <end position="19"/>
    </location>
    <ligand>
        <name>ATP</name>
        <dbReference type="ChEBI" id="CHEBI:30616"/>
    </ligand>
</feature>
<dbReference type="GO" id="GO:0008652">
    <property type="term" value="P:amino acid biosynthetic process"/>
    <property type="evidence" value="ECO:0007669"/>
    <property type="project" value="UniProtKB-KW"/>
</dbReference>
<keyword evidence="1 2" id="KW-0418">Kinase</keyword>
<keyword evidence="1" id="KW-0028">Amino-acid biosynthesis</keyword>
<feature type="binding site" evidence="1">
    <location>
        <position position="165"/>
    </location>
    <ligand>
        <name>substrate</name>
    </ligand>
</feature>
<dbReference type="Proteomes" id="UP000186400">
    <property type="component" value="Unassembled WGS sequence"/>
</dbReference>
<dbReference type="AlphaFoldDB" id="A0A1N6NXV0"/>
<comment type="subcellular location">
    <subcellularLocation>
        <location evidence="1">Cytoplasm</location>
    </subcellularLocation>
</comment>
<gene>
    <name evidence="1" type="primary">aroK</name>
    <name evidence="2" type="ORF">SAMN05920897_10229</name>
</gene>
<keyword evidence="1" id="KW-0460">Magnesium</keyword>
<evidence type="ECO:0000313" key="2">
    <source>
        <dbReference type="EMBL" id="SIP96934.1"/>
    </source>
</evidence>
<feature type="binding site" evidence="1">
    <location>
        <position position="108"/>
    </location>
    <ligand>
        <name>substrate</name>
    </ligand>
</feature>
<dbReference type="GO" id="GO:0009423">
    <property type="term" value="P:chorismate biosynthetic process"/>
    <property type="evidence" value="ECO:0007669"/>
    <property type="project" value="UniProtKB-UniRule"/>
</dbReference>
<dbReference type="EC" id="2.7.1.71" evidence="1"/>
<comment type="pathway">
    <text evidence="1">Metabolic intermediate biosynthesis; chorismate biosynthesis; chorismate from D-erythrose 4-phosphate and phosphoenolpyruvate: step 5/7.</text>
</comment>
<comment type="similarity">
    <text evidence="1">Belongs to the shikimate kinase family.</text>
</comment>
<dbReference type="GO" id="GO:0005524">
    <property type="term" value="F:ATP binding"/>
    <property type="evidence" value="ECO:0007669"/>
    <property type="project" value="UniProtKB-UniRule"/>
</dbReference>
<comment type="subunit">
    <text evidence="1">Monomer.</text>
</comment>
<keyword evidence="3" id="KW-1185">Reference proteome</keyword>
<keyword evidence="1" id="KW-0057">Aromatic amino acid biosynthesis</keyword>
<name>A0A1N6NXV0_9SPIO</name>